<dbReference type="EMBL" id="CACVAU010000038">
    <property type="protein sequence ID" value="CAA6811676.1"/>
    <property type="molecule type" value="Genomic_DNA"/>
</dbReference>
<feature type="transmembrane region" description="Helical" evidence="1">
    <location>
        <begin position="218"/>
        <end position="242"/>
    </location>
</feature>
<feature type="transmembrane region" description="Helical" evidence="1">
    <location>
        <begin position="283"/>
        <end position="301"/>
    </location>
</feature>
<feature type="transmembrane region" description="Helical" evidence="1">
    <location>
        <begin position="21"/>
        <end position="40"/>
    </location>
</feature>
<keyword evidence="1" id="KW-0812">Transmembrane</keyword>
<reference evidence="2" key="1">
    <citation type="submission" date="2020-01" db="EMBL/GenBank/DDBJ databases">
        <authorList>
            <person name="Meier V. D."/>
            <person name="Meier V D."/>
        </authorList>
    </citation>
    <scope>NUCLEOTIDE SEQUENCE</scope>
    <source>
        <strain evidence="2">HLG_WM_MAG_05</strain>
    </source>
</reference>
<keyword evidence="1" id="KW-1133">Transmembrane helix</keyword>
<keyword evidence="1" id="KW-0472">Membrane</keyword>
<feature type="transmembrane region" description="Helical" evidence="1">
    <location>
        <begin position="339"/>
        <end position="362"/>
    </location>
</feature>
<sequence length="365" mass="43240">MNFFFETIDRWSLKILEIFKRFPLAIFSSFSVTILLILLIEAGDLINSSFILIIPKLILVLSLGIFLFPALHLLSKKLWFKMVGLGLLVLYYYHLPLNILNSTIITHHVLLIFALCFMFLWAPFMDIKISNQNIWEWTQTIVENLLVSLLLSMVFFLLFYITMYAMDKLFLVTLDARHYFQFMFFILGVFAVTYFFGKIPKYIMLVQKNQYQGIGTVFTKYILTPAFFIYFILIFAYIIKIFLTDSWNTLNIDFLALAYTFVAIGTYMHWTPLWDDANKKFRVFIWGSLFILSLVLSFSIYTRSLVTSYTEHYLILLFTLWLACISLYFLFVKRASYKWLFFSISLLIIIFQSEQVMNLSFFKLI</sequence>
<feature type="transmembrane region" description="Helical" evidence="1">
    <location>
        <begin position="178"/>
        <end position="197"/>
    </location>
</feature>
<feature type="transmembrane region" description="Helical" evidence="1">
    <location>
        <begin position="46"/>
        <end position="71"/>
    </location>
</feature>
<feature type="transmembrane region" description="Helical" evidence="1">
    <location>
        <begin position="105"/>
        <end position="124"/>
    </location>
</feature>
<evidence type="ECO:0008006" key="3">
    <source>
        <dbReference type="Google" id="ProtNLM"/>
    </source>
</evidence>
<dbReference type="AlphaFoldDB" id="A0A6S6T9U2"/>
<accession>A0A6S6T9U2</accession>
<feature type="transmembrane region" description="Helical" evidence="1">
    <location>
        <begin position="313"/>
        <end position="332"/>
    </location>
</feature>
<proteinExistence type="predicted"/>
<gene>
    <name evidence="2" type="ORF">HELGO_WM4057</name>
</gene>
<protein>
    <recommendedName>
        <fullName evidence="3">Beta-carotene 15,15'-monooxygenase</fullName>
    </recommendedName>
</protein>
<name>A0A6S6T9U2_9BACT</name>
<evidence type="ECO:0000313" key="2">
    <source>
        <dbReference type="EMBL" id="CAA6811676.1"/>
    </source>
</evidence>
<organism evidence="2">
    <name type="scientific">uncultured Sulfurovum sp</name>
    <dbReference type="NCBI Taxonomy" id="269237"/>
    <lineage>
        <taxon>Bacteria</taxon>
        <taxon>Pseudomonadati</taxon>
        <taxon>Campylobacterota</taxon>
        <taxon>Epsilonproteobacteria</taxon>
        <taxon>Campylobacterales</taxon>
        <taxon>Sulfurovaceae</taxon>
        <taxon>Sulfurovum</taxon>
        <taxon>environmental samples</taxon>
    </lineage>
</organism>
<feature type="transmembrane region" description="Helical" evidence="1">
    <location>
        <begin position="254"/>
        <end position="271"/>
    </location>
</feature>
<feature type="transmembrane region" description="Helical" evidence="1">
    <location>
        <begin position="78"/>
        <end position="93"/>
    </location>
</feature>
<evidence type="ECO:0000256" key="1">
    <source>
        <dbReference type="SAM" id="Phobius"/>
    </source>
</evidence>
<feature type="transmembrane region" description="Helical" evidence="1">
    <location>
        <begin position="145"/>
        <end position="166"/>
    </location>
</feature>